<proteinExistence type="predicted"/>
<evidence type="ECO:0000313" key="2">
    <source>
        <dbReference type="Proteomes" id="UP001055072"/>
    </source>
</evidence>
<reference evidence="1" key="1">
    <citation type="journal article" date="2021" name="Environ. Microbiol.">
        <title>Gene family expansions and transcriptome signatures uncover fungal adaptations to wood decay.</title>
        <authorList>
            <person name="Hage H."/>
            <person name="Miyauchi S."/>
            <person name="Viragh M."/>
            <person name="Drula E."/>
            <person name="Min B."/>
            <person name="Chaduli D."/>
            <person name="Navarro D."/>
            <person name="Favel A."/>
            <person name="Norest M."/>
            <person name="Lesage-Meessen L."/>
            <person name="Balint B."/>
            <person name="Merenyi Z."/>
            <person name="de Eugenio L."/>
            <person name="Morin E."/>
            <person name="Martinez A.T."/>
            <person name="Baldrian P."/>
            <person name="Stursova M."/>
            <person name="Martinez M.J."/>
            <person name="Novotny C."/>
            <person name="Magnuson J.K."/>
            <person name="Spatafora J.W."/>
            <person name="Maurice S."/>
            <person name="Pangilinan J."/>
            <person name="Andreopoulos W."/>
            <person name="LaButti K."/>
            <person name="Hundley H."/>
            <person name="Na H."/>
            <person name="Kuo A."/>
            <person name="Barry K."/>
            <person name="Lipzen A."/>
            <person name="Henrissat B."/>
            <person name="Riley R."/>
            <person name="Ahrendt S."/>
            <person name="Nagy L.G."/>
            <person name="Grigoriev I.V."/>
            <person name="Martin F."/>
            <person name="Rosso M.N."/>
        </authorList>
    </citation>
    <scope>NUCLEOTIDE SEQUENCE</scope>
    <source>
        <strain evidence="1">CBS 384.51</strain>
    </source>
</reference>
<dbReference type="EMBL" id="MU274902">
    <property type="protein sequence ID" value="KAI0093311.1"/>
    <property type="molecule type" value="Genomic_DNA"/>
</dbReference>
<comment type="caution">
    <text evidence="1">The sequence shown here is derived from an EMBL/GenBank/DDBJ whole genome shotgun (WGS) entry which is preliminary data.</text>
</comment>
<dbReference type="Proteomes" id="UP001055072">
    <property type="component" value="Unassembled WGS sequence"/>
</dbReference>
<name>A0ACB8UGL3_9APHY</name>
<accession>A0ACB8UGL3</accession>
<sequence>MTDFSLPIPPTSTIALSFPEKHVLLLTFNRPKALNVLTQTMEEEIGRAMDWFEKEPSLGVVIVTGAGPAFCAGGDIKAVLRQINVGAELVGSLFYGTTANGFGALSRRSKTTKPIIAAVNGLAFGGGMEIVLNCDIVIASEKATFGAVETSKGLVGIHGGIPRLSRIAGHQLASEAYLMSRIISAQEAYERFHFVNRVVPLPNLLNEVLETARVIIERLPRRSKL</sequence>
<protein>
    <submittedName>
        <fullName evidence="1">ClpP/crotonase-like domain-containing protein</fullName>
    </submittedName>
</protein>
<keyword evidence="2" id="KW-1185">Reference proteome</keyword>
<gene>
    <name evidence="1" type="ORF">BDY19DRAFT_420197</name>
</gene>
<evidence type="ECO:0000313" key="1">
    <source>
        <dbReference type="EMBL" id="KAI0093311.1"/>
    </source>
</evidence>
<organism evidence="1 2">
    <name type="scientific">Irpex rosettiformis</name>
    <dbReference type="NCBI Taxonomy" id="378272"/>
    <lineage>
        <taxon>Eukaryota</taxon>
        <taxon>Fungi</taxon>
        <taxon>Dikarya</taxon>
        <taxon>Basidiomycota</taxon>
        <taxon>Agaricomycotina</taxon>
        <taxon>Agaricomycetes</taxon>
        <taxon>Polyporales</taxon>
        <taxon>Irpicaceae</taxon>
        <taxon>Irpex</taxon>
    </lineage>
</organism>